<dbReference type="InterPro" id="IPR004860">
    <property type="entry name" value="LAGLIDADG_dom"/>
</dbReference>
<dbReference type="GeneID" id="63373454"/>
<evidence type="ECO:0000259" key="2">
    <source>
        <dbReference type="Pfam" id="PF00961"/>
    </source>
</evidence>
<dbReference type="RefSeq" id="YP_010029635.1">
    <property type="nucleotide sequence ID" value="NC_053825.1"/>
</dbReference>
<accession>A0A7S6TD72</accession>
<dbReference type="EMBL" id="MT818175">
    <property type="protein sequence ID" value="QOU11076.1"/>
    <property type="molecule type" value="Genomic_DNA"/>
</dbReference>
<dbReference type="SUPFAM" id="SSF55608">
    <property type="entry name" value="Homing endonucleases"/>
    <property type="match status" value="1"/>
</dbReference>
<dbReference type="GO" id="GO:0004519">
    <property type="term" value="F:endonuclease activity"/>
    <property type="evidence" value="ECO:0007669"/>
    <property type="project" value="InterPro"/>
</dbReference>
<dbReference type="AlphaFoldDB" id="A0A7S6TD72"/>
<dbReference type="Gene3D" id="3.10.28.10">
    <property type="entry name" value="Homing endonucleases"/>
    <property type="match status" value="1"/>
</dbReference>
<keyword evidence="3" id="KW-0496">Mitochondrion</keyword>
<feature type="transmembrane region" description="Helical" evidence="1">
    <location>
        <begin position="83"/>
        <end position="100"/>
    </location>
</feature>
<sequence>MVQSLKYIKIIVSHFEKYPLLTKKAKDFKLFHDIVILLDKKEHLTLSGLNKILSLRASLNLGLSASLKTAFPDIIPAIRPKCLDENLFFLMFLIMLMYFFE</sequence>
<geneLocation type="mitochondrion" evidence="3"/>
<keyword evidence="1" id="KW-0472">Membrane</keyword>
<evidence type="ECO:0000256" key="1">
    <source>
        <dbReference type="SAM" id="Phobius"/>
    </source>
</evidence>
<organism evidence="3">
    <name type="scientific">Beauveria lii</name>
    <dbReference type="NCBI Taxonomy" id="1290591"/>
    <lineage>
        <taxon>Eukaryota</taxon>
        <taxon>Fungi</taxon>
        <taxon>Dikarya</taxon>
        <taxon>Ascomycota</taxon>
        <taxon>Pezizomycotina</taxon>
        <taxon>Sordariomycetes</taxon>
        <taxon>Hypocreomycetidae</taxon>
        <taxon>Hypocreales</taxon>
        <taxon>Cordycipitaceae</taxon>
        <taxon>Beauveria</taxon>
    </lineage>
</organism>
<protein>
    <recommendedName>
        <fullName evidence="2">Homing endonuclease LAGLIDADG domain-containing protein</fullName>
    </recommendedName>
</protein>
<dbReference type="InterPro" id="IPR051289">
    <property type="entry name" value="LAGLIDADG_Endonuclease"/>
</dbReference>
<evidence type="ECO:0000313" key="3">
    <source>
        <dbReference type="EMBL" id="QOU11076.1"/>
    </source>
</evidence>
<keyword evidence="1" id="KW-0812">Transmembrane</keyword>
<dbReference type="PANTHER" id="PTHR36181:SF4">
    <property type="entry name" value="LAGLIDADG ENDONUCLEASE"/>
    <property type="match status" value="1"/>
</dbReference>
<proteinExistence type="predicted"/>
<dbReference type="PANTHER" id="PTHR36181">
    <property type="entry name" value="INTRON-ENCODED ENDONUCLEASE AI3-RELATED"/>
    <property type="match status" value="1"/>
</dbReference>
<feature type="domain" description="Homing endonuclease LAGLIDADG" evidence="2">
    <location>
        <begin position="5"/>
        <end position="35"/>
    </location>
</feature>
<reference evidence="3" key="1">
    <citation type="submission" date="2020-07" db="EMBL/GenBank/DDBJ databases">
        <title>The complete mitochondrial genome of Beauveia lii (Hypocreales: Cordycipitaceae).</title>
        <authorList>
            <person name="Zhang S.-L."/>
        </authorList>
    </citation>
    <scope>NUCLEOTIDE SEQUENCE</scope>
    <source>
        <strain evidence="3">RCEF5500</strain>
    </source>
</reference>
<dbReference type="GO" id="GO:0005739">
    <property type="term" value="C:mitochondrion"/>
    <property type="evidence" value="ECO:0007669"/>
    <property type="project" value="UniProtKB-ARBA"/>
</dbReference>
<dbReference type="Pfam" id="PF00961">
    <property type="entry name" value="LAGLIDADG_1"/>
    <property type="match status" value="1"/>
</dbReference>
<keyword evidence="1" id="KW-1133">Transmembrane helix</keyword>
<gene>
    <name evidence="3" type="primary">orf101</name>
</gene>
<name>A0A7S6TD72_9HYPO</name>
<dbReference type="InterPro" id="IPR027434">
    <property type="entry name" value="Homing_endonucl"/>
</dbReference>